<evidence type="ECO:0000313" key="5">
    <source>
        <dbReference type="EMBL" id="JAQ08726.1"/>
    </source>
</evidence>
<dbReference type="EMBL" id="GBHO01030615">
    <property type="protein sequence ID" value="JAG12989.1"/>
    <property type="molecule type" value="Transcribed_RNA"/>
</dbReference>
<reference evidence="5" key="4">
    <citation type="journal article" date="2016" name="Gigascience">
        <title>De novo construction of an expanded transcriptome assembly for the western tarnished plant bug, Lygus hesperus.</title>
        <authorList>
            <person name="Tassone E.E."/>
            <person name="Geib S.M."/>
            <person name="Hall B."/>
            <person name="Fabrick J.A."/>
            <person name="Brent C.S."/>
            <person name="Hull J.J."/>
        </authorList>
    </citation>
    <scope>NUCLEOTIDE SEQUENCE</scope>
</reference>
<evidence type="ECO:0000313" key="2">
    <source>
        <dbReference type="EMBL" id="JAG12989.1"/>
    </source>
</evidence>
<keyword evidence="2" id="KW-0648">Protein biosynthesis</keyword>
<gene>
    <name evidence="2" type="primary">NIP1_0</name>
    <name evidence="3" type="synonym">NIP1_1</name>
    <name evidence="3" type="ORF">CM83_38945</name>
    <name evidence="2" type="ORF">CM83_38946</name>
    <name evidence="6" type="ORF">g.32135</name>
    <name evidence="5" type="ORF">g.32136</name>
</gene>
<dbReference type="GO" id="GO:0003743">
    <property type="term" value="F:translation initiation factor activity"/>
    <property type="evidence" value="ECO:0007669"/>
    <property type="project" value="UniProtKB-KW"/>
</dbReference>
<accession>A0A0A9WZ09</accession>
<proteinExistence type="predicted"/>
<evidence type="ECO:0000313" key="4">
    <source>
        <dbReference type="EMBL" id="JAG52745.1"/>
    </source>
</evidence>
<dbReference type="EMBL" id="GBHO01030614">
    <property type="protein sequence ID" value="JAG12990.1"/>
    <property type="molecule type" value="Transcribed_RNA"/>
</dbReference>
<reference evidence="4" key="3">
    <citation type="submission" date="2014-09" db="EMBL/GenBank/DDBJ databases">
        <authorList>
            <person name="Magalhaes I.L.F."/>
            <person name="Oliveira U."/>
            <person name="Santos F.R."/>
            <person name="Vidigal T.H.D.A."/>
            <person name="Brescovit A.D."/>
            <person name="Santos A.J."/>
        </authorList>
    </citation>
    <scope>NUCLEOTIDE SEQUENCE</scope>
</reference>
<feature type="region of interest" description="Disordered" evidence="1">
    <location>
        <begin position="159"/>
        <end position="189"/>
    </location>
</feature>
<sequence length="217" mass="24427">MWTNYNHYNPTILPVPRNLTFMPCSIPTPERRELRDQCFARRDLPSTKRKMHSEFFETSKPAKVLVTEEVMANQLNGLHLSNSYTSHGGKQDPEPSTSGTSLLQDSVLPKLTICDELRALKDSLNILPKVLEPERPTSALILWQPPAGDLGRFLQHQMEKQNEKETVDVDETDAAPELPRDAEVPNTPPPVGLNMDVELENNNTEMSCAYSGFSRAI</sequence>
<dbReference type="AlphaFoldDB" id="A0A0A9WZ09"/>
<dbReference type="EMBL" id="GBRD01013081">
    <property type="protein sequence ID" value="JAG52745.1"/>
    <property type="molecule type" value="Transcribed_RNA"/>
</dbReference>
<reference evidence="2" key="2">
    <citation type="submission" date="2014-07" db="EMBL/GenBank/DDBJ databases">
        <authorList>
            <person name="Hull J."/>
        </authorList>
    </citation>
    <scope>NUCLEOTIDE SEQUENCE</scope>
</reference>
<dbReference type="EMBL" id="GDHC01008907">
    <property type="protein sequence ID" value="JAQ09722.1"/>
    <property type="molecule type" value="Transcribed_RNA"/>
</dbReference>
<reference evidence="2" key="1">
    <citation type="journal article" date="2014" name="PLoS ONE">
        <title>Transcriptome-Based Identification of ABC Transporters in the Western Tarnished Plant Bug Lygus hesperus.</title>
        <authorList>
            <person name="Hull J.J."/>
            <person name="Chaney K."/>
            <person name="Geib S.M."/>
            <person name="Fabrick J.A."/>
            <person name="Brent C.S."/>
            <person name="Walsh D."/>
            <person name="Lavine L.C."/>
        </authorList>
    </citation>
    <scope>NUCLEOTIDE SEQUENCE</scope>
</reference>
<name>A0A0A9WZ09_LYGHE</name>
<keyword evidence="2" id="KW-0396">Initiation factor</keyword>
<feature type="region of interest" description="Disordered" evidence="1">
    <location>
        <begin position="81"/>
        <end position="103"/>
    </location>
</feature>
<protein>
    <submittedName>
        <fullName evidence="2">Eukaryotic translation initiation factor 3 subunit C</fullName>
    </submittedName>
</protein>
<dbReference type="EMBL" id="GDHC01009903">
    <property type="protein sequence ID" value="JAQ08726.1"/>
    <property type="molecule type" value="Transcribed_RNA"/>
</dbReference>
<evidence type="ECO:0000256" key="1">
    <source>
        <dbReference type="SAM" id="MobiDB-lite"/>
    </source>
</evidence>
<evidence type="ECO:0000313" key="6">
    <source>
        <dbReference type="EMBL" id="JAQ09722.1"/>
    </source>
</evidence>
<organism evidence="2">
    <name type="scientific">Lygus hesperus</name>
    <name type="common">Western plant bug</name>
    <dbReference type="NCBI Taxonomy" id="30085"/>
    <lineage>
        <taxon>Eukaryota</taxon>
        <taxon>Metazoa</taxon>
        <taxon>Ecdysozoa</taxon>
        <taxon>Arthropoda</taxon>
        <taxon>Hexapoda</taxon>
        <taxon>Insecta</taxon>
        <taxon>Pterygota</taxon>
        <taxon>Neoptera</taxon>
        <taxon>Paraneoptera</taxon>
        <taxon>Hemiptera</taxon>
        <taxon>Heteroptera</taxon>
        <taxon>Panheteroptera</taxon>
        <taxon>Cimicomorpha</taxon>
        <taxon>Miridae</taxon>
        <taxon>Mirini</taxon>
        <taxon>Lygus</taxon>
    </lineage>
</organism>
<evidence type="ECO:0000313" key="3">
    <source>
        <dbReference type="EMBL" id="JAG12990.1"/>
    </source>
</evidence>